<dbReference type="PANTHER" id="PTHR28250:SF1">
    <property type="entry name" value="CYTOCHROME B PRE-MRNA-PROCESSING PROTEIN 6"/>
    <property type="match status" value="1"/>
</dbReference>
<dbReference type="PANTHER" id="PTHR28250">
    <property type="entry name" value="CYTOCHROME B PRE-MRNA-PROCESSING PROTEIN 6"/>
    <property type="match status" value="1"/>
</dbReference>
<keyword evidence="2" id="KW-1185">Reference proteome</keyword>
<evidence type="ECO:0008006" key="3">
    <source>
        <dbReference type="Google" id="ProtNLM"/>
    </source>
</evidence>
<dbReference type="Proteomes" id="UP000777438">
    <property type="component" value="Unassembled WGS sequence"/>
</dbReference>
<dbReference type="EMBL" id="JAGPYM010000016">
    <property type="protein sequence ID" value="KAH6886381.1"/>
    <property type="molecule type" value="Genomic_DNA"/>
</dbReference>
<accession>A0A9P8VZZ5</accession>
<protein>
    <recommendedName>
        <fullName evidence="3">Ubiquinol-cytochrome-c reductase complex assembly factor 2</fullName>
    </recommendedName>
</protein>
<dbReference type="AlphaFoldDB" id="A0A9P8VZZ5"/>
<organism evidence="1 2">
    <name type="scientific">Thelonectria olida</name>
    <dbReference type="NCBI Taxonomy" id="1576542"/>
    <lineage>
        <taxon>Eukaryota</taxon>
        <taxon>Fungi</taxon>
        <taxon>Dikarya</taxon>
        <taxon>Ascomycota</taxon>
        <taxon>Pezizomycotina</taxon>
        <taxon>Sordariomycetes</taxon>
        <taxon>Hypocreomycetidae</taxon>
        <taxon>Hypocreales</taxon>
        <taxon>Nectriaceae</taxon>
        <taxon>Thelonectria</taxon>
    </lineage>
</organism>
<reference evidence="1 2" key="1">
    <citation type="journal article" date="2021" name="Nat. Commun.">
        <title>Genetic determinants of endophytism in the Arabidopsis root mycobiome.</title>
        <authorList>
            <person name="Mesny F."/>
            <person name="Miyauchi S."/>
            <person name="Thiergart T."/>
            <person name="Pickel B."/>
            <person name="Atanasova L."/>
            <person name="Karlsson M."/>
            <person name="Huettel B."/>
            <person name="Barry K.W."/>
            <person name="Haridas S."/>
            <person name="Chen C."/>
            <person name="Bauer D."/>
            <person name="Andreopoulos W."/>
            <person name="Pangilinan J."/>
            <person name="LaButti K."/>
            <person name="Riley R."/>
            <person name="Lipzen A."/>
            <person name="Clum A."/>
            <person name="Drula E."/>
            <person name="Henrissat B."/>
            <person name="Kohler A."/>
            <person name="Grigoriev I.V."/>
            <person name="Martin F.M."/>
            <person name="Hacquard S."/>
        </authorList>
    </citation>
    <scope>NUCLEOTIDE SEQUENCE [LARGE SCALE GENOMIC DNA]</scope>
    <source>
        <strain evidence="1 2">MPI-CAGE-CH-0241</strain>
    </source>
</reference>
<dbReference type="Pfam" id="PF20180">
    <property type="entry name" value="UQCC2_CBP6"/>
    <property type="match status" value="1"/>
</dbReference>
<proteinExistence type="predicted"/>
<gene>
    <name evidence="1" type="ORF">B0T10DRAFT_550135</name>
</gene>
<sequence length="116" mass="13884">MSRSASYKIYQEVFSKWPQQALRPDHQLQDVLAKAVNERYQKYQPSMEAEELSKAKALQFLLQERYNDRFKLTGRLVEPKSQPTYFEDLIREIEEAPNRSWLERVGKRLSGMIRFQ</sequence>
<dbReference type="GO" id="GO:0061671">
    <property type="term" value="C:Cbp3p-Cbp6 complex"/>
    <property type="evidence" value="ECO:0007669"/>
    <property type="project" value="InterPro"/>
</dbReference>
<evidence type="ECO:0000313" key="1">
    <source>
        <dbReference type="EMBL" id="KAH6886381.1"/>
    </source>
</evidence>
<comment type="caution">
    <text evidence="1">The sequence shown here is derived from an EMBL/GenBank/DDBJ whole genome shotgun (WGS) entry which is preliminary data.</text>
</comment>
<evidence type="ECO:0000313" key="2">
    <source>
        <dbReference type="Proteomes" id="UP000777438"/>
    </source>
</evidence>
<dbReference type="GO" id="GO:0043022">
    <property type="term" value="F:ribosome binding"/>
    <property type="evidence" value="ECO:0007669"/>
    <property type="project" value="InterPro"/>
</dbReference>
<dbReference type="GO" id="GO:0034551">
    <property type="term" value="P:mitochondrial respiratory chain complex III assembly"/>
    <property type="evidence" value="ECO:0007669"/>
    <property type="project" value="TreeGrafter"/>
</dbReference>
<dbReference type="InterPro" id="IPR037653">
    <property type="entry name" value="Cbp6"/>
</dbReference>
<dbReference type="OrthoDB" id="2107880at2759"/>
<name>A0A9P8VZZ5_9HYPO</name>